<organism evidence="13 14">
    <name type="scientific">Clostridioides difficile</name>
    <name type="common">Peptoclostridium difficile</name>
    <dbReference type="NCBI Taxonomy" id="1496"/>
    <lineage>
        <taxon>Bacteria</taxon>
        <taxon>Bacillati</taxon>
        <taxon>Bacillota</taxon>
        <taxon>Clostridia</taxon>
        <taxon>Peptostreptococcales</taxon>
        <taxon>Peptostreptococcaceae</taxon>
        <taxon>Clostridioides</taxon>
    </lineage>
</organism>
<evidence type="ECO:0000256" key="4">
    <source>
        <dbReference type="ARBA" id="ARBA00023029"/>
    </source>
</evidence>
<feature type="domain" description="Topo IA-type catalytic" evidence="12">
    <location>
        <begin position="152"/>
        <end position="592"/>
    </location>
</feature>
<dbReference type="Gene3D" id="1.10.460.10">
    <property type="entry name" value="Topoisomerase I, domain 2"/>
    <property type="match status" value="1"/>
</dbReference>
<keyword evidence="4" id="KW-0799">Topoisomerase</keyword>
<evidence type="ECO:0000256" key="5">
    <source>
        <dbReference type="ARBA" id="ARBA00023125"/>
    </source>
</evidence>
<name>A0AAN5VQR3_CLODI</name>
<dbReference type="PROSITE" id="PS00396">
    <property type="entry name" value="TOPO_IA_1"/>
    <property type="match status" value="1"/>
</dbReference>
<dbReference type="RefSeq" id="WP_022619468.1">
    <property type="nucleotide sequence ID" value="NZ_FUQT01000003.1"/>
</dbReference>
<dbReference type="Gene3D" id="2.70.20.10">
    <property type="entry name" value="Topoisomerase I, domain 3"/>
    <property type="match status" value="1"/>
</dbReference>
<dbReference type="SMART" id="SM00437">
    <property type="entry name" value="TOP1Ac"/>
    <property type="match status" value="1"/>
</dbReference>
<reference evidence="13" key="1">
    <citation type="journal article" date="2018" name="Genome Biol.">
        <title>SKESA: strategic k-mer extension for scrupulous assemblies.</title>
        <authorList>
            <person name="Souvorov A."/>
            <person name="Agarwala R."/>
            <person name="Lipman D.J."/>
        </authorList>
    </citation>
    <scope>NUCLEOTIDE SEQUENCE</scope>
    <source>
        <strain evidence="13">HN1000</strain>
    </source>
</reference>
<protein>
    <recommendedName>
        <fullName evidence="3">DNA topoisomerase</fullName>
        <ecNumber evidence="3">5.6.2.1</ecNumber>
    </recommendedName>
    <alternativeName>
        <fullName evidence="10">Omega-protein</fullName>
    </alternativeName>
    <alternativeName>
        <fullName evidence="9">Relaxing enzyme</fullName>
    </alternativeName>
    <alternativeName>
        <fullName evidence="7">Swivelase</fullName>
    </alternativeName>
    <alternativeName>
        <fullName evidence="8">Untwisting enzyme</fullName>
    </alternativeName>
</protein>
<evidence type="ECO:0000313" key="14">
    <source>
        <dbReference type="Proteomes" id="UP000878956"/>
    </source>
</evidence>
<dbReference type="GO" id="GO:0006310">
    <property type="term" value="P:DNA recombination"/>
    <property type="evidence" value="ECO:0007669"/>
    <property type="project" value="TreeGrafter"/>
</dbReference>
<dbReference type="InterPro" id="IPR023406">
    <property type="entry name" value="Topo_IA_AS"/>
</dbReference>
<dbReference type="InterPro" id="IPR034144">
    <property type="entry name" value="TOPRIM_TopoIII"/>
</dbReference>
<dbReference type="GO" id="GO:0003677">
    <property type="term" value="F:DNA binding"/>
    <property type="evidence" value="ECO:0007669"/>
    <property type="project" value="UniProtKB-KW"/>
</dbReference>
<evidence type="ECO:0000256" key="9">
    <source>
        <dbReference type="ARBA" id="ARBA00032235"/>
    </source>
</evidence>
<dbReference type="EC" id="5.6.2.1" evidence="3"/>
<dbReference type="GO" id="GO:0006281">
    <property type="term" value="P:DNA repair"/>
    <property type="evidence" value="ECO:0007669"/>
    <property type="project" value="TreeGrafter"/>
</dbReference>
<dbReference type="GO" id="GO:0043597">
    <property type="term" value="C:cytoplasmic replication fork"/>
    <property type="evidence" value="ECO:0007669"/>
    <property type="project" value="TreeGrafter"/>
</dbReference>
<comment type="similarity">
    <text evidence="2">Belongs to the type IA topoisomerase family.</text>
</comment>
<dbReference type="PANTHER" id="PTHR11390">
    <property type="entry name" value="PROKARYOTIC DNA TOPOISOMERASE"/>
    <property type="match status" value="1"/>
</dbReference>
<evidence type="ECO:0000256" key="3">
    <source>
        <dbReference type="ARBA" id="ARBA00012891"/>
    </source>
</evidence>
<dbReference type="InterPro" id="IPR003602">
    <property type="entry name" value="Topo_IA_DNA-bd_dom"/>
</dbReference>
<dbReference type="SMART" id="SM00493">
    <property type="entry name" value="TOPRIM"/>
    <property type="match status" value="1"/>
</dbReference>
<accession>A0AAN5VQR3</accession>
<dbReference type="PROSITE" id="PS50880">
    <property type="entry name" value="TOPRIM"/>
    <property type="match status" value="1"/>
</dbReference>
<comment type="catalytic activity">
    <reaction evidence="1">
        <text>ATP-independent breakage of single-stranded DNA, followed by passage and rejoining.</text>
        <dbReference type="EC" id="5.6.2.1"/>
    </reaction>
</comment>
<dbReference type="InterPro" id="IPR006171">
    <property type="entry name" value="TOPRIM_dom"/>
</dbReference>
<evidence type="ECO:0000256" key="8">
    <source>
        <dbReference type="ARBA" id="ARBA00031985"/>
    </source>
</evidence>
<comment type="caution">
    <text evidence="13">The sequence shown here is derived from an EMBL/GenBank/DDBJ whole genome shotgun (WGS) entry which is preliminary data.</text>
</comment>
<dbReference type="SMART" id="SM00436">
    <property type="entry name" value="TOP1Bc"/>
    <property type="match status" value="1"/>
</dbReference>
<dbReference type="InterPro" id="IPR013826">
    <property type="entry name" value="Topo_IA_cen_sub3"/>
</dbReference>
<dbReference type="Gene3D" id="3.40.50.140">
    <property type="match status" value="1"/>
</dbReference>
<evidence type="ECO:0000259" key="12">
    <source>
        <dbReference type="PROSITE" id="PS52039"/>
    </source>
</evidence>
<dbReference type="InterPro" id="IPR023405">
    <property type="entry name" value="Topo_IA_core_domain"/>
</dbReference>
<feature type="domain" description="Toprim" evidence="11">
    <location>
        <begin position="2"/>
        <end position="135"/>
    </location>
</feature>
<evidence type="ECO:0000259" key="11">
    <source>
        <dbReference type="PROSITE" id="PS50880"/>
    </source>
</evidence>
<evidence type="ECO:0000256" key="1">
    <source>
        <dbReference type="ARBA" id="ARBA00000213"/>
    </source>
</evidence>
<proteinExistence type="inferred from homology"/>
<dbReference type="PROSITE" id="PS52039">
    <property type="entry name" value="TOPO_IA_2"/>
    <property type="match status" value="1"/>
</dbReference>
<dbReference type="SUPFAM" id="SSF56712">
    <property type="entry name" value="Prokaryotic type I DNA topoisomerase"/>
    <property type="match status" value="1"/>
</dbReference>
<dbReference type="Proteomes" id="UP000878956">
    <property type="component" value="Unassembled WGS sequence"/>
</dbReference>
<dbReference type="CDD" id="cd03362">
    <property type="entry name" value="TOPRIM_TopoIA_TopoIII"/>
    <property type="match status" value="1"/>
</dbReference>
<dbReference type="Pfam" id="PF01131">
    <property type="entry name" value="Topoisom_bac"/>
    <property type="match status" value="1"/>
</dbReference>
<reference evidence="13" key="2">
    <citation type="submission" date="2021-06" db="EMBL/GenBank/DDBJ databases">
        <authorList>
            <consortium name="NCBI Pathogen Detection Project"/>
        </authorList>
    </citation>
    <scope>NUCLEOTIDE SEQUENCE</scope>
    <source>
        <strain evidence="13">HN1000</strain>
    </source>
</reference>
<dbReference type="PRINTS" id="PR00417">
    <property type="entry name" value="PRTPISMRASEI"/>
</dbReference>
<dbReference type="InterPro" id="IPR003601">
    <property type="entry name" value="Topo_IA_2"/>
</dbReference>
<dbReference type="PANTHER" id="PTHR11390:SF21">
    <property type="entry name" value="DNA TOPOISOMERASE 3-ALPHA"/>
    <property type="match status" value="1"/>
</dbReference>
<dbReference type="InterPro" id="IPR013824">
    <property type="entry name" value="Topo_IA_cen_sub1"/>
</dbReference>
<evidence type="ECO:0000256" key="2">
    <source>
        <dbReference type="ARBA" id="ARBA00009446"/>
    </source>
</evidence>
<dbReference type="InterPro" id="IPR013825">
    <property type="entry name" value="Topo_IA_cen_sub2"/>
</dbReference>
<dbReference type="EMBL" id="DAEPXK010000090">
    <property type="protein sequence ID" value="HBH1544506.1"/>
    <property type="molecule type" value="Genomic_DNA"/>
</dbReference>
<sequence length="711" mass="81490">MKKIFIAEKPSVAKNIADKFNIKNRQDGYFEGEDYIITWAYGHLFQLYDSKDYNEAMSIWKMDNFPFIPDKFKYKAKEDVKKQVNIIKKLINREDVNEIISATDFDREGELISHEILTCLKATKPIKRILLNEWTPEEIEKGMRNLRNNIDMKPLQDAGMSRQLADWIIGINLTSVSTLKYRNGNNKIINIGRVLLPTLKIIYDRDKEIENFVTSTYYKLLATFNTNKNEFLEGVYYDENDNEKFDNEKTPDSLVSLIKGQKCKILNKEVERKKEKAPSLFNLSGLQGHITSKYNNWTSDKVLKVAQSLYENKYITYPRTDSVLLEESLKAKAERVLNVLKKGEPFEDKIKFSDSKKIFDNSKVESHSAIIPTYIIPKNLSPNESIVYTEIKNRFFMQFMPVAEYDETTLIIKALVDGLKGCFISKGKIEIVTGWKEIEKRDAKDVLLPEVNENDILSIEDVSIGKVVRKPPKPHTEKTLLKIMQTCGKSFKNDDDSNEIMESVLSGFSIGTSATRADTIKKLKDTGYVETKGKSLSCTSLGVSLIENFPVRQLLDLEYTGKLEKTLLDIEKGLCRKEDFLNTIKDFTINAVSLIKNDNSTLLLPASNNKKSTKPVVGKCPLCQGDIIENDKNFGCSNWKTGCKYAIWKNDKYIKTFGKKVTSTMVKKLLKDGKVEFNDLVSKKGTKYTAYLSYGLDKDTGFFSWKMEFKK</sequence>
<dbReference type="GO" id="GO:0006265">
    <property type="term" value="P:DNA topological change"/>
    <property type="evidence" value="ECO:0007669"/>
    <property type="project" value="InterPro"/>
</dbReference>
<keyword evidence="5" id="KW-0238">DNA-binding</keyword>
<dbReference type="InterPro" id="IPR013497">
    <property type="entry name" value="Topo_IA_cen"/>
</dbReference>
<gene>
    <name evidence="13" type="ORF">KRM00_004059</name>
</gene>
<evidence type="ECO:0000256" key="6">
    <source>
        <dbReference type="ARBA" id="ARBA00023235"/>
    </source>
</evidence>
<dbReference type="Pfam" id="PF01751">
    <property type="entry name" value="Toprim"/>
    <property type="match status" value="1"/>
</dbReference>
<dbReference type="Gene3D" id="1.10.290.10">
    <property type="entry name" value="Topoisomerase I, domain 4"/>
    <property type="match status" value="1"/>
</dbReference>
<keyword evidence="6" id="KW-0413">Isomerase</keyword>
<dbReference type="GO" id="GO:0003917">
    <property type="term" value="F:DNA topoisomerase type I (single strand cut, ATP-independent) activity"/>
    <property type="evidence" value="ECO:0007669"/>
    <property type="project" value="UniProtKB-EC"/>
</dbReference>
<evidence type="ECO:0000256" key="10">
    <source>
        <dbReference type="ARBA" id="ARBA00032877"/>
    </source>
</evidence>
<dbReference type="AlphaFoldDB" id="A0AAN5VQR3"/>
<dbReference type="InterPro" id="IPR000380">
    <property type="entry name" value="Topo_IA"/>
</dbReference>
<evidence type="ECO:0000256" key="7">
    <source>
        <dbReference type="ARBA" id="ARBA00030003"/>
    </source>
</evidence>
<evidence type="ECO:0000313" key="13">
    <source>
        <dbReference type="EMBL" id="HBH1544506.1"/>
    </source>
</evidence>